<dbReference type="AlphaFoldDB" id="A0A7R9E555"/>
<evidence type="ECO:0000313" key="1">
    <source>
        <dbReference type="EMBL" id="CAD7427604.1"/>
    </source>
</evidence>
<dbReference type="PANTHER" id="PTHR33198">
    <property type="entry name" value="ANK_REP_REGION DOMAIN-CONTAINING PROTEIN-RELATED"/>
    <property type="match status" value="1"/>
</dbReference>
<accession>A0A7R9E555</accession>
<protein>
    <submittedName>
        <fullName evidence="1">Uncharacterized protein</fullName>
    </submittedName>
</protein>
<dbReference type="EMBL" id="OB793497">
    <property type="protein sequence ID" value="CAD7427604.1"/>
    <property type="molecule type" value="Genomic_DNA"/>
</dbReference>
<organism evidence="1">
    <name type="scientific">Timema monikensis</name>
    <dbReference type="NCBI Taxonomy" id="170555"/>
    <lineage>
        <taxon>Eukaryota</taxon>
        <taxon>Metazoa</taxon>
        <taxon>Ecdysozoa</taxon>
        <taxon>Arthropoda</taxon>
        <taxon>Hexapoda</taxon>
        <taxon>Insecta</taxon>
        <taxon>Pterygota</taxon>
        <taxon>Neoptera</taxon>
        <taxon>Polyneoptera</taxon>
        <taxon>Phasmatodea</taxon>
        <taxon>Timematodea</taxon>
        <taxon>Timematoidea</taxon>
        <taxon>Timematidae</taxon>
        <taxon>Timema</taxon>
    </lineage>
</organism>
<name>A0A7R9E555_9NEOP</name>
<sequence>METCDISLVKQEIVELIKTEPQNENEFDTCGQLGIKTEDESDTSNSVDEIVKTEINLYDSSFGTIDSNIDHFTPVDKSEDIVVLMEEDCIVKLKIVPSLLMLEDIVLHMVEEENVKLKIVLRMLICEDIVVHTEEEGNDVNSYFARFEHFCTTETIAVDVRVAWLLRCIGPVAYQISTELCSPVAPGTKTFVQLKTLLETHYAPTKSVYEERSSFSCRKQRAGESYVAFSLSLRHLAATCSFGTFLDDALKSQFYHNICRTSFFVNSVSLITTRLA</sequence>
<gene>
    <name evidence="1" type="ORF">TMSB3V08_LOCUS4439</name>
</gene>
<dbReference type="PANTHER" id="PTHR33198:SF19">
    <property type="entry name" value="CCHC-TYPE DOMAIN-CONTAINING PROTEIN"/>
    <property type="match status" value="1"/>
</dbReference>
<reference evidence="1" key="1">
    <citation type="submission" date="2020-11" db="EMBL/GenBank/DDBJ databases">
        <authorList>
            <person name="Tran Van P."/>
        </authorList>
    </citation>
    <scope>NUCLEOTIDE SEQUENCE</scope>
</reference>
<proteinExistence type="predicted"/>